<accession>A0A914WQJ9</accession>
<reference evidence="3" key="1">
    <citation type="submission" date="2022-11" db="UniProtKB">
        <authorList>
            <consortium name="WormBaseParasite"/>
        </authorList>
    </citation>
    <scope>IDENTIFICATION</scope>
</reference>
<evidence type="ECO:0000256" key="1">
    <source>
        <dbReference type="SAM" id="SignalP"/>
    </source>
</evidence>
<organism evidence="2 3">
    <name type="scientific">Plectus sambesii</name>
    <dbReference type="NCBI Taxonomy" id="2011161"/>
    <lineage>
        <taxon>Eukaryota</taxon>
        <taxon>Metazoa</taxon>
        <taxon>Ecdysozoa</taxon>
        <taxon>Nematoda</taxon>
        <taxon>Chromadorea</taxon>
        <taxon>Plectida</taxon>
        <taxon>Plectina</taxon>
        <taxon>Plectoidea</taxon>
        <taxon>Plectidae</taxon>
        <taxon>Plectus</taxon>
    </lineage>
</organism>
<name>A0A914WQJ9_9BILA</name>
<protein>
    <submittedName>
        <fullName evidence="3">Saposin B-type domain-containing protein</fullName>
    </submittedName>
</protein>
<dbReference type="WBParaSite" id="PSAMB.scaffold4910size13175.g25439.t1">
    <property type="protein sequence ID" value="PSAMB.scaffold4910size13175.g25439.t1"/>
    <property type="gene ID" value="PSAMB.scaffold4910size13175.g25439"/>
</dbReference>
<sequence>MQTATIVFAFALLACVSASQKTGDCGIKKAAIQKRPESKVFGLCQICEDLVEVAEMYAHCEE</sequence>
<keyword evidence="2" id="KW-1185">Reference proteome</keyword>
<dbReference type="Proteomes" id="UP000887566">
    <property type="component" value="Unplaced"/>
</dbReference>
<feature type="chain" id="PRO_5036698623" evidence="1">
    <location>
        <begin position="19"/>
        <end position="62"/>
    </location>
</feature>
<dbReference type="AlphaFoldDB" id="A0A914WQJ9"/>
<proteinExistence type="predicted"/>
<feature type="signal peptide" evidence="1">
    <location>
        <begin position="1"/>
        <end position="18"/>
    </location>
</feature>
<evidence type="ECO:0000313" key="3">
    <source>
        <dbReference type="WBParaSite" id="PSAMB.scaffold4910size13175.g25439.t1"/>
    </source>
</evidence>
<evidence type="ECO:0000313" key="2">
    <source>
        <dbReference type="Proteomes" id="UP000887566"/>
    </source>
</evidence>
<keyword evidence="1" id="KW-0732">Signal</keyword>